<dbReference type="Gene3D" id="3.40.250.10">
    <property type="entry name" value="Rhodanese-like domain"/>
    <property type="match status" value="2"/>
</dbReference>
<proteinExistence type="predicted"/>
<protein>
    <recommendedName>
        <fullName evidence="3">Sulfurtransferase</fullName>
    </recommendedName>
</protein>
<feature type="region of interest" description="Disordered" evidence="4">
    <location>
        <begin position="56"/>
        <end position="78"/>
    </location>
</feature>
<feature type="compositionally biased region" description="Low complexity" evidence="4">
    <location>
        <begin position="60"/>
        <end position="72"/>
    </location>
</feature>
<keyword evidence="3" id="KW-0808">Transferase</keyword>
<organism evidence="7 8">
    <name type="scientific">Nesterenkonia massiliensis</name>
    <dbReference type="NCBI Taxonomy" id="1232429"/>
    <lineage>
        <taxon>Bacteria</taxon>
        <taxon>Bacillati</taxon>
        <taxon>Actinomycetota</taxon>
        <taxon>Actinomycetes</taxon>
        <taxon>Micrococcales</taxon>
        <taxon>Micrococcaceae</taxon>
        <taxon>Nesterenkonia</taxon>
    </lineage>
</organism>
<feature type="region of interest" description="Disordered" evidence="4">
    <location>
        <begin position="1"/>
        <end position="31"/>
    </location>
</feature>
<evidence type="ECO:0000256" key="2">
    <source>
        <dbReference type="ARBA" id="ARBA00047549"/>
    </source>
</evidence>
<evidence type="ECO:0000313" key="7">
    <source>
        <dbReference type="EMBL" id="MCT1607687.1"/>
    </source>
</evidence>
<evidence type="ECO:0000256" key="4">
    <source>
        <dbReference type="SAM" id="MobiDB-lite"/>
    </source>
</evidence>
<keyword evidence="5" id="KW-0472">Membrane</keyword>
<keyword evidence="8" id="KW-1185">Reference proteome</keyword>
<name>A0ABT2HSL2_9MICC</name>
<keyword evidence="5" id="KW-1133">Transmembrane helix</keyword>
<dbReference type="InterPro" id="IPR001763">
    <property type="entry name" value="Rhodanese-like_dom"/>
</dbReference>
<dbReference type="PANTHER" id="PTHR43855">
    <property type="entry name" value="THIOSULFATE SULFURTRANSFERASE"/>
    <property type="match status" value="1"/>
</dbReference>
<dbReference type="CDD" id="cd01448">
    <property type="entry name" value="TST_Repeat_1"/>
    <property type="match status" value="1"/>
</dbReference>
<accession>A0ABT2HSL2</accession>
<dbReference type="PROSITE" id="PS50206">
    <property type="entry name" value="RHODANESE_3"/>
    <property type="match status" value="2"/>
</dbReference>
<dbReference type="Pfam" id="PF00581">
    <property type="entry name" value="Rhodanese"/>
    <property type="match status" value="2"/>
</dbReference>
<sequence>MSDDNSPHTSDPADASAAEAAGHHSTDPRRSGGVRLTVAFIAVAALAAVGGGVVASSIGQDSDTQTSSTTDSGEGRSTVEAATTVANVQVAGEHRGLESVHQDGHENRENVLVTTDWLAERLDRGELQEQGIVLLDVSEELASSELTPYSEAHIPQAQYVNWSTEFTQPNTREFVSQEEFTQLAQSLGINDDTTIVIYGDNNNWFAAYAAWVFKLYGAEDVRLLDGGLKKWEQVDGRELTEEVPSVVEGHWQASAQNLDLRALQPEVLTIAEDNAANEGQNTGERNLVDIRAADEYNGEVGVNAEIFEGEGASIWGHIPGAVNVPWGSIVNDDGTFKDAEEIRGVYEDAGVDFSKPTIAYCRIGERASHTWYALSQLLGEDVKVYDGSWSEWGNSVGVPVVNNTGQRGGVWGGN</sequence>
<dbReference type="Proteomes" id="UP001205046">
    <property type="component" value="Unassembled WGS sequence"/>
</dbReference>
<feature type="compositionally biased region" description="Basic and acidic residues" evidence="4">
    <location>
        <begin position="21"/>
        <end position="30"/>
    </location>
</feature>
<dbReference type="RefSeq" id="WP_260073571.1">
    <property type="nucleotide sequence ID" value="NZ_JALXMO010000035.1"/>
</dbReference>
<gene>
    <name evidence="7" type="ORF">M3B43_10230</name>
</gene>
<comment type="caution">
    <text evidence="7">The sequence shown here is derived from an EMBL/GenBank/DDBJ whole genome shotgun (WGS) entry which is preliminary data.</text>
</comment>
<dbReference type="CDD" id="cd01449">
    <property type="entry name" value="TST_Repeat_2"/>
    <property type="match status" value="1"/>
</dbReference>
<dbReference type="PROSITE" id="PS00683">
    <property type="entry name" value="RHODANESE_2"/>
    <property type="match status" value="1"/>
</dbReference>
<evidence type="ECO:0000256" key="5">
    <source>
        <dbReference type="SAM" id="Phobius"/>
    </source>
</evidence>
<dbReference type="EMBL" id="JALXMO010000035">
    <property type="protein sequence ID" value="MCT1607687.1"/>
    <property type="molecule type" value="Genomic_DNA"/>
</dbReference>
<feature type="compositionally biased region" description="Low complexity" evidence="4">
    <location>
        <begin position="10"/>
        <end position="20"/>
    </location>
</feature>
<keyword evidence="1" id="KW-0677">Repeat</keyword>
<comment type="catalytic activity">
    <reaction evidence="2">
        <text>thiosulfate + hydrogen cyanide = thiocyanate + sulfite + 2 H(+)</text>
        <dbReference type="Rhea" id="RHEA:16881"/>
        <dbReference type="ChEBI" id="CHEBI:15378"/>
        <dbReference type="ChEBI" id="CHEBI:17359"/>
        <dbReference type="ChEBI" id="CHEBI:18022"/>
        <dbReference type="ChEBI" id="CHEBI:18407"/>
        <dbReference type="ChEBI" id="CHEBI:33542"/>
        <dbReference type="EC" id="2.8.1.1"/>
    </reaction>
</comment>
<dbReference type="InterPro" id="IPR051126">
    <property type="entry name" value="Thiosulfate_sulfurtransferase"/>
</dbReference>
<dbReference type="InterPro" id="IPR001307">
    <property type="entry name" value="Thiosulphate_STrfase_CS"/>
</dbReference>
<evidence type="ECO:0000256" key="1">
    <source>
        <dbReference type="ARBA" id="ARBA00022737"/>
    </source>
</evidence>
<feature type="domain" description="Rhodanese" evidence="6">
    <location>
        <begin position="128"/>
        <end position="240"/>
    </location>
</feature>
<reference evidence="7 8" key="1">
    <citation type="submission" date="2022-04" db="EMBL/GenBank/DDBJ databases">
        <title>Human microbiome associated bacterial genomes.</title>
        <authorList>
            <person name="Sandstrom S."/>
            <person name="Salamzade R."/>
            <person name="Kalan L.R."/>
        </authorList>
    </citation>
    <scope>NUCLEOTIDE SEQUENCE [LARGE SCALE GENOMIC DNA]</scope>
    <source>
        <strain evidence="8">p3-SID767</strain>
    </source>
</reference>
<keyword evidence="5" id="KW-0812">Transmembrane</keyword>
<feature type="transmembrane region" description="Helical" evidence="5">
    <location>
        <begin position="36"/>
        <end position="58"/>
    </location>
</feature>
<feature type="domain" description="Rhodanese" evidence="6">
    <location>
        <begin position="281"/>
        <end position="401"/>
    </location>
</feature>
<dbReference type="InterPro" id="IPR036873">
    <property type="entry name" value="Rhodanese-like_dom_sf"/>
</dbReference>
<evidence type="ECO:0000256" key="3">
    <source>
        <dbReference type="RuleBase" id="RU000507"/>
    </source>
</evidence>
<dbReference type="SMART" id="SM00450">
    <property type="entry name" value="RHOD"/>
    <property type="match status" value="2"/>
</dbReference>
<dbReference type="PANTHER" id="PTHR43855:SF1">
    <property type="entry name" value="THIOSULFATE SULFURTRANSFERASE"/>
    <property type="match status" value="1"/>
</dbReference>
<dbReference type="SUPFAM" id="SSF52821">
    <property type="entry name" value="Rhodanese/Cell cycle control phosphatase"/>
    <property type="match status" value="2"/>
</dbReference>
<evidence type="ECO:0000259" key="6">
    <source>
        <dbReference type="PROSITE" id="PS50206"/>
    </source>
</evidence>
<evidence type="ECO:0000313" key="8">
    <source>
        <dbReference type="Proteomes" id="UP001205046"/>
    </source>
</evidence>